<feature type="transmembrane region" description="Helical" evidence="8">
    <location>
        <begin position="73"/>
        <end position="92"/>
    </location>
</feature>
<dbReference type="PANTHER" id="PTHR22911">
    <property type="entry name" value="ACYL-MALONYL CONDENSING ENZYME-RELATED"/>
    <property type="match status" value="1"/>
</dbReference>
<feature type="transmembrane region" description="Helical" evidence="8">
    <location>
        <begin position="265"/>
        <end position="287"/>
    </location>
</feature>
<evidence type="ECO:0000256" key="4">
    <source>
        <dbReference type="ARBA" id="ARBA00022475"/>
    </source>
</evidence>
<keyword evidence="11" id="KW-1185">Reference proteome</keyword>
<dbReference type="PANTHER" id="PTHR22911:SF137">
    <property type="entry name" value="SOLUTE CARRIER FAMILY 35 MEMBER G2-RELATED"/>
    <property type="match status" value="1"/>
</dbReference>
<feature type="domain" description="EamA" evidence="9">
    <location>
        <begin position="158"/>
        <end position="281"/>
    </location>
</feature>
<dbReference type="InterPro" id="IPR004626">
    <property type="entry name" value="RarD"/>
</dbReference>
<comment type="subcellular location">
    <subcellularLocation>
        <location evidence="1">Cell membrane</location>
        <topology evidence="1">Multi-pass membrane protein</topology>
    </subcellularLocation>
</comment>
<evidence type="ECO:0000313" key="11">
    <source>
        <dbReference type="Proteomes" id="UP000240535"/>
    </source>
</evidence>
<sequence length="293" mass="32658">MNKDDKKIGLVYGIATFMMWGMFPVFFKLLNSVSAVEILAHRFLWSVFFVLIFLKIQGKTRNLKRYILNTKTFLTLTACGCFISINWGIYIYAVNSNQILEASLGYFINPLMFIILGAVFLKEKTSKIEKIAIFLVVCAIAIQIVNLGNLPIISIFLPLAFSIYGLIKKQIAIPALEGLFCETLVLAFVALCYISFLGISEVGSFGFNKLGFILIIAGLVTVLPLITFNLASKKLNFSTIGYLQYISPTLTTILAVFVYKEDINAAKILSFAIIWVGLFLIGVDSYLKGKKNV</sequence>
<feature type="domain" description="EamA" evidence="9">
    <location>
        <begin position="8"/>
        <end position="142"/>
    </location>
</feature>
<dbReference type="AlphaFoldDB" id="A0A2P8R2A7"/>
<feature type="transmembrane region" description="Helical" evidence="8">
    <location>
        <begin position="179"/>
        <end position="199"/>
    </location>
</feature>
<evidence type="ECO:0000259" key="9">
    <source>
        <dbReference type="Pfam" id="PF00892"/>
    </source>
</evidence>
<evidence type="ECO:0000256" key="8">
    <source>
        <dbReference type="SAM" id="Phobius"/>
    </source>
</evidence>
<evidence type="ECO:0000256" key="3">
    <source>
        <dbReference type="ARBA" id="ARBA00022448"/>
    </source>
</evidence>
<accession>A0A2P8R2A7</accession>
<organism evidence="10 11">
    <name type="scientific">Campylobacter blaseri</name>
    <dbReference type="NCBI Taxonomy" id="2042961"/>
    <lineage>
        <taxon>Bacteria</taxon>
        <taxon>Pseudomonadati</taxon>
        <taxon>Campylobacterota</taxon>
        <taxon>Epsilonproteobacteria</taxon>
        <taxon>Campylobacterales</taxon>
        <taxon>Campylobacteraceae</taxon>
        <taxon>Campylobacter</taxon>
    </lineage>
</organism>
<feature type="transmembrane region" description="Helical" evidence="8">
    <location>
        <begin position="242"/>
        <end position="259"/>
    </location>
</feature>
<evidence type="ECO:0000256" key="7">
    <source>
        <dbReference type="ARBA" id="ARBA00023136"/>
    </source>
</evidence>
<keyword evidence="3" id="KW-0813">Transport</keyword>
<reference evidence="11" key="1">
    <citation type="submission" date="2017-10" db="EMBL/GenBank/DDBJ databases">
        <title>Campylobacter species from seals.</title>
        <authorList>
            <person name="Gilbert M.J."/>
            <person name="Zomer A.L."/>
            <person name="Timmerman A.J."/>
            <person name="Duim B."/>
            <person name="Wagenaar J.A."/>
        </authorList>
    </citation>
    <scope>NUCLEOTIDE SEQUENCE [LARGE SCALE GENOMIC DNA]</scope>
    <source>
        <strain evidence="11">17S00004-5</strain>
    </source>
</reference>
<dbReference type="EMBL" id="PDHH01000002">
    <property type="protein sequence ID" value="PSM52627.1"/>
    <property type="molecule type" value="Genomic_DNA"/>
</dbReference>
<keyword evidence="6 8" id="KW-1133">Transmembrane helix</keyword>
<evidence type="ECO:0000256" key="2">
    <source>
        <dbReference type="ARBA" id="ARBA00007362"/>
    </source>
</evidence>
<gene>
    <name evidence="10" type="primary">rarD</name>
    <name evidence="10" type="ORF">CQ405_02540</name>
</gene>
<feature type="transmembrane region" description="Helical" evidence="8">
    <location>
        <begin position="9"/>
        <end position="27"/>
    </location>
</feature>
<dbReference type="RefSeq" id="WP_106870301.1">
    <property type="nucleotide sequence ID" value="NZ_CP053841.1"/>
</dbReference>
<proteinExistence type="inferred from homology"/>
<dbReference type="Pfam" id="PF00892">
    <property type="entry name" value="EamA"/>
    <property type="match status" value="2"/>
</dbReference>
<evidence type="ECO:0000256" key="5">
    <source>
        <dbReference type="ARBA" id="ARBA00022692"/>
    </source>
</evidence>
<dbReference type="GO" id="GO:0005886">
    <property type="term" value="C:plasma membrane"/>
    <property type="evidence" value="ECO:0007669"/>
    <property type="project" value="UniProtKB-SubCell"/>
</dbReference>
<dbReference type="InterPro" id="IPR037185">
    <property type="entry name" value="EmrE-like"/>
</dbReference>
<evidence type="ECO:0000256" key="1">
    <source>
        <dbReference type="ARBA" id="ARBA00004651"/>
    </source>
</evidence>
<dbReference type="NCBIfam" id="TIGR00688">
    <property type="entry name" value="rarD"/>
    <property type="match status" value="1"/>
</dbReference>
<comment type="caution">
    <text evidence="10">The sequence shown here is derived from an EMBL/GenBank/DDBJ whole genome shotgun (WGS) entry which is preliminary data.</text>
</comment>
<dbReference type="SUPFAM" id="SSF103481">
    <property type="entry name" value="Multidrug resistance efflux transporter EmrE"/>
    <property type="match status" value="2"/>
</dbReference>
<keyword evidence="5 8" id="KW-0812">Transmembrane</keyword>
<feature type="transmembrane region" description="Helical" evidence="8">
    <location>
        <begin position="211"/>
        <end position="230"/>
    </location>
</feature>
<evidence type="ECO:0000313" key="10">
    <source>
        <dbReference type="EMBL" id="PSM52627.1"/>
    </source>
</evidence>
<dbReference type="OrthoDB" id="369870at2"/>
<feature type="transmembrane region" description="Helical" evidence="8">
    <location>
        <begin position="128"/>
        <end position="145"/>
    </location>
</feature>
<evidence type="ECO:0000256" key="6">
    <source>
        <dbReference type="ARBA" id="ARBA00022989"/>
    </source>
</evidence>
<feature type="transmembrane region" description="Helical" evidence="8">
    <location>
        <begin position="33"/>
        <end position="53"/>
    </location>
</feature>
<keyword evidence="4" id="KW-1003">Cell membrane</keyword>
<comment type="similarity">
    <text evidence="2">Belongs to the EamA transporter family.</text>
</comment>
<keyword evidence="7 8" id="KW-0472">Membrane</keyword>
<dbReference type="Proteomes" id="UP000240535">
    <property type="component" value="Unassembled WGS sequence"/>
</dbReference>
<name>A0A2P8R2A7_9BACT</name>
<protein>
    <submittedName>
        <fullName evidence="10">Protein RarD</fullName>
    </submittedName>
</protein>
<feature type="transmembrane region" description="Helical" evidence="8">
    <location>
        <begin position="104"/>
        <end position="121"/>
    </location>
</feature>
<dbReference type="InterPro" id="IPR000620">
    <property type="entry name" value="EamA_dom"/>
</dbReference>